<organism evidence="2 3">
    <name type="scientific">Ramazzottius varieornatus</name>
    <name type="common">Water bear</name>
    <name type="synonym">Tardigrade</name>
    <dbReference type="NCBI Taxonomy" id="947166"/>
    <lineage>
        <taxon>Eukaryota</taxon>
        <taxon>Metazoa</taxon>
        <taxon>Ecdysozoa</taxon>
        <taxon>Tardigrada</taxon>
        <taxon>Eutardigrada</taxon>
        <taxon>Parachela</taxon>
        <taxon>Hypsibioidea</taxon>
        <taxon>Ramazzottiidae</taxon>
        <taxon>Ramazzottius</taxon>
    </lineage>
</organism>
<dbReference type="PANTHER" id="PTHR12429">
    <property type="entry name" value="NEURALIZED"/>
    <property type="match status" value="1"/>
</dbReference>
<dbReference type="GO" id="GO:0061630">
    <property type="term" value="F:ubiquitin protein ligase activity"/>
    <property type="evidence" value="ECO:0007669"/>
    <property type="project" value="TreeGrafter"/>
</dbReference>
<dbReference type="PROSITE" id="PS51065">
    <property type="entry name" value="NHR"/>
    <property type="match status" value="1"/>
</dbReference>
<dbReference type="SMART" id="SM00588">
    <property type="entry name" value="NEUZ"/>
    <property type="match status" value="1"/>
</dbReference>
<dbReference type="STRING" id="947166.A0A1D1WAB3"/>
<gene>
    <name evidence="2" type="primary">RvY_18343-1</name>
    <name evidence="2" type="synonym">RvY_18343.1</name>
    <name evidence="2" type="ORF">RvY_18343</name>
</gene>
<dbReference type="Pfam" id="PF07177">
    <property type="entry name" value="Neuralized"/>
    <property type="match status" value="1"/>
</dbReference>
<dbReference type="Proteomes" id="UP000186922">
    <property type="component" value="Unassembled WGS sequence"/>
</dbReference>
<evidence type="ECO:0000259" key="1">
    <source>
        <dbReference type="PROSITE" id="PS51065"/>
    </source>
</evidence>
<keyword evidence="3" id="KW-1185">Reference proteome</keyword>
<dbReference type="AlphaFoldDB" id="A0A1D1WAB3"/>
<proteinExistence type="predicted"/>
<dbReference type="PANTHER" id="PTHR12429:SF8">
    <property type="entry name" value="NEURALIZED-LIKE PROTEIN 2"/>
    <property type="match status" value="1"/>
</dbReference>
<dbReference type="InterPro" id="IPR006573">
    <property type="entry name" value="NHR_dom"/>
</dbReference>
<feature type="domain" description="NHR" evidence="1">
    <location>
        <begin position="22"/>
        <end position="253"/>
    </location>
</feature>
<evidence type="ECO:0000313" key="3">
    <source>
        <dbReference type="Proteomes" id="UP000186922"/>
    </source>
</evidence>
<name>A0A1D1WAB3_RAMVA</name>
<protein>
    <recommendedName>
        <fullName evidence="1">NHR domain-containing protein</fullName>
    </recommendedName>
</protein>
<dbReference type="EMBL" id="BDGG01000018">
    <property type="protein sequence ID" value="GAV08684.1"/>
    <property type="molecule type" value="Genomic_DNA"/>
</dbReference>
<dbReference type="Gene3D" id="2.60.120.920">
    <property type="match status" value="1"/>
</dbReference>
<dbReference type="InterPro" id="IPR037962">
    <property type="entry name" value="Neuralized"/>
</dbReference>
<sequence>MPTSVNVANDRKENWECGRNIPHRFHTCQGRNVRLGENRTVATRVASFSDGLVFSEKPLRPNELFLVEVERNDLGWNGSLRIGITETDPAKRDCIPRFALPDLVAEGTSWMYTLDRTEVDDELSSLLTVSESKLLKMLRNAPFGARLNFDALNPRRRRQTKNRHVSGHTNRLKYDQPIDNHSPLPEELSKAPVAEGSRVGVFYTKEGEDLAFLYFVVNGECRGPYPFELDVNQPLFAVCDIYGITKTIRIVPLYHVPTLKALCRDAILLNAYEARRCLGKTYLPPVLQRFLEFEAIHERKATQPDVLR</sequence>
<dbReference type="OrthoDB" id="10059069at2759"/>
<reference evidence="2 3" key="1">
    <citation type="journal article" date="2016" name="Nat. Commun.">
        <title>Extremotolerant tardigrade genome and improved radiotolerance of human cultured cells by tardigrade-unique protein.</title>
        <authorList>
            <person name="Hashimoto T."/>
            <person name="Horikawa D.D."/>
            <person name="Saito Y."/>
            <person name="Kuwahara H."/>
            <person name="Kozuka-Hata H."/>
            <person name="Shin-I T."/>
            <person name="Minakuchi Y."/>
            <person name="Ohishi K."/>
            <person name="Motoyama A."/>
            <person name="Aizu T."/>
            <person name="Enomoto A."/>
            <person name="Kondo K."/>
            <person name="Tanaka S."/>
            <person name="Hara Y."/>
            <person name="Koshikawa S."/>
            <person name="Sagara H."/>
            <person name="Miura T."/>
            <person name="Yokobori S."/>
            <person name="Miyagawa K."/>
            <person name="Suzuki Y."/>
            <person name="Kubo T."/>
            <person name="Oyama M."/>
            <person name="Kohara Y."/>
            <person name="Fujiyama A."/>
            <person name="Arakawa K."/>
            <person name="Katayama T."/>
            <person name="Toyoda A."/>
            <person name="Kunieda T."/>
        </authorList>
    </citation>
    <scope>NUCLEOTIDE SEQUENCE [LARGE SCALE GENOMIC DNA]</scope>
    <source>
        <strain evidence="2 3">YOKOZUNA-1</strain>
    </source>
</reference>
<comment type="caution">
    <text evidence="2">The sequence shown here is derived from an EMBL/GenBank/DDBJ whole genome shotgun (WGS) entry which is preliminary data.</text>
</comment>
<accession>A0A1D1WAB3</accession>
<evidence type="ECO:0000313" key="2">
    <source>
        <dbReference type="EMBL" id="GAV08684.1"/>
    </source>
</evidence>
<dbReference type="InterPro" id="IPR043136">
    <property type="entry name" value="B30.2/SPRY_sf"/>
</dbReference>